<evidence type="ECO:0000313" key="1">
    <source>
        <dbReference type="EMBL" id="RZF46622.1"/>
    </source>
</evidence>
<sequence length="92" mass="10655">MWEIDVYMKSQPPFHLGVGRLSNWKIEPDQVPELDTQKLESGNTVIISSFHDINTIYVQPRTTQLRDLYECLSQEVAAECIKGRHFGNSFEK</sequence>
<comment type="caution">
    <text evidence="1">The sequence shown here is derived from an EMBL/GenBank/DDBJ whole genome shotgun (WGS) entry which is preliminary data.</text>
</comment>
<gene>
    <name evidence="1" type="ORF">LSTR_LSTR002954</name>
</gene>
<evidence type="ECO:0000313" key="2">
    <source>
        <dbReference type="Proteomes" id="UP000291343"/>
    </source>
</evidence>
<dbReference type="AlphaFoldDB" id="A0A482XLC4"/>
<accession>A0A482XLC4</accession>
<keyword evidence="2" id="KW-1185">Reference proteome</keyword>
<reference evidence="1 2" key="1">
    <citation type="journal article" date="2017" name="Gigascience">
        <title>Genome sequence of the small brown planthopper, Laodelphax striatellus.</title>
        <authorList>
            <person name="Zhu J."/>
            <person name="Jiang F."/>
            <person name="Wang X."/>
            <person name="Yang P."/>
            <person name="Bao Y."/>
            <person name="Zhao W."/>
            <person name="Wang W."/>
            <person name="Lu H."/>
            <person name="Wang Q."/>
            <person name="Cui N."/>
            <person name="Li J."/>
            <person name="Chen X."/>
            <person name="Luo L."/>
            <person name="Yu J."/>
            <person name="Kang L."/>
            <person name="Cui F."/>
        </authorList>
    </citation>
    <scope>NUCLEOTIDE SEQUENCE [LARGE SCALE GENOMIC DNA]</scope>
    <source>
        <strain evidence="1">Lst14</strain>
    </source>
</reference>
<dbReference type="InParanoid" id="A0A482XLC4"/>
<proteinExistence type="predicted"/>
<dbReference type="EMBL" id="QKKF02005868">
    <property type="protein sequence ID" value="RZF46622.1"/>
    <property type="molecule type" value="Genomic_DNA"/>
</dbReference>
<name>A0A482XLC4_LAOST</name>
<organism evidence="1 2">
    <name type="scientific">Laodelphax striatellus</name>
    <name type="common">Small brown planthopper</name>
    <name type="synonym">Delphax striatella</name>
    <dbReference type="NCBI Taxonomy" id="195883"/>
    <lineage>
        <taxon>Eukaryota</taxon>
        <taxon>Metazoa</taxon>
        <taxon>Ecdysozoa</taxon>
        <taxon>Arthropoda</taxon>
        <taxon>Hexapoda</taxon>
        <taxon>Insecta</taxon>
        <taxon>Pterygota</taxon>
        <taxon>Neoptera</taxon>
        <taxon>Paraneoptera</taxon>
        <taxon>Hemiptera</taxon>
        <taxon>Auchenorrhyncha</taxon>
        <taxon>Fulgoroidea</taxon>
        <taxon>Delphacidae</taxon>
        <taxon>Criomorphinae</taxon>
        <taxon>Laodelphax</taxon>
    </lineage>
</organism>
<dbReference type="Proteomes" id="UP000291343">
    <property type="component" value="Unassembled WGS sequence"/>
</dbReference>
<protein>
    <submittedName>
        <fullName evidence="1">Uncharacterized protein</fullName>
    </submittedName>
</protein>